<dbReference type="AlphaFoldDB" id="A0A9Q1JT69"/>
<sequence>MQVAGAIMRRILVDMESSVDIITWDCLKKLKYSGRQIVLLVHPILGFRRQEVNPTGIIHLPLRFGDKTKVRTLEKNFLVVDVPTTYNVILGRSILHKEYRRQWRANGLERRTTKCKQKHPKALHVGIFAMVATPGSLNLIALLAMSCDLAVHKHNLLVAQAIFIYGRRNELHQCVLQSPINSFKPINSTASTPTLSEQSSNFTTPIGTVKLTLLLKFRVYKISHLVAIMKFKAFREGV</sequence>
<evidence type="ECO:0000313" key="3">
    <source>
        <dbReference type="Proteomes" id="UP001153076"/>
    </source>
</evidence>
<dbReference type="OrthoDB" id="1624859at2759"/>
<protein>
    <submittedName>
        <fullName evidence="2">Uncharacterized protein</fullName>
    </submittedName>
</protein>
<proteinExistence type="predicted"/>
<keyword evidence="1" id="KW-1133">Transmembrane helix</keyword>
<dbReference type="PANTHER" id="PTHR33240">
    <property type="entry name" value="OS08G0508500 PROTEIN"/>
    <property type="match status" value="1"/>
</dbReference>
<accession>A0A9Q1JT69</accession>
<evidence type="ECO:0000313" key="2">
    <source>
        <dbReference type="EMBL" id="KAJ8430595.1"/>
    </source>
</evidence>
<feature type="transmembrane region" description="Helical" evidence="1">
    <location>
        <begin position="122"/>
        <end position="145"/>
    </location>
</feature>
<comment type="caution">
    <text evidence="2">The sequence shown here is derived from an EMBL/GenBank/DDBJ whole genome shotgun (WGS) entry which is preliminary data.</text>
</comment>
<organism evidence="2 3">
    <name type="scientific">Carnegiea gigantea</name>
    <dbReference type="NCBI Taxonomy" id="171969"/>
    <lineage>
        <taxon>Eukaryota</taxon>
        <taxon>Viridiplantae</taxon>
        <taxon>Streptophyta</taxon>
        <taxon>Embryophyta</taxon>
        <taxon>Tracheophyta</taxon>
        <taxon>Spermatophyta</taxon>
        <taxon>Magnoliopsida</taxon>
        <taxon>eudicotyledons</taxon>
        <taxon>Gunneridae</taxon>
        <taxon>Pentapetalae</taxon>
        <taxon>Caryophyllales</taxon>
        <taxon>Cactineae</taxon>
        <taxon>Cactaceae</taxon>
        <taxon>Cactoideae</taxon>
        <taxon>Echinocereeae</taxon>
        <taxon>Carnegiea</taxon>
    </lineage>
</organism>
<keyword evidence="3" id="KW-1185">Reference proteome</keyword>
<reference evidence="2" key="1">
    <citation type="submission" date="2022-04" db="EMBL/GenBank/DDBJ databases">
        <title>Carnegiea gigantea Genome sequencing and assembly v2.</title>
        <authorList>
            <person name="Copetti D."/>
            <person name="Sanderson M.J."/>
            <person name="Burquez A."/>
            <person name="Wojciechowski M.F."/>
        </authorList>
    </citation>
    <scope>NUCLEOTIDE SEQUENCE</scope>
    <source>
        <strain evidence="2">SGP5-SGP5p</strain>
        <tissue evidence="2">Aerial part</tissue>
    </source>
</reference>
<dbReference type="PANTHER" id="PTHR33240:SF17">
    <property type="entry name" value="EUKARYOTIC PEPTIDE CHAIN RELEASE FACTOR GTP-BINDING SUBUNIT-LIKE"/>
    <property type="match status" value="1"/>
</dbReference>
<dbReference type="EMBL" id="JAKOGI010000780">
    <property type="protein sequence ID" value="KAJ8430595.1"/>
    <property type="molecule type" value="Genomic_DNA"/>
</dbReference>
<dbReference type="CDD" id="cd00303">
    <property type="entry name" value="retropepsin_like"/>
    <property type="match status" value="1"/>
</dbReference>
<gene>
    <name evidence="2" type="ORF">Cgig2_001680</name>
</gene>
<keyword evidence="1" id="KW-0472">Membrane</keyword>
<keyword evidence="1" id="KW-0812">Transmembrane</keyword>
<evidence type="ECO:0000256" key="1">
    <source>
        <dbReference type="SAM" id="Phobius"/>
    </source>
</evidence>
<name>A0A9Q1JT69_9CARY</name>
<dbReference type="Proteomes" id="UP001153076">
    <property type="component" value="Unassembled WGS sequence"/>
</dbReference>